<evidence type="ECO:0000313" key="3">
    <source>
        <dbReference type="EMBL" id="GGA50986.1"/>
    </source>
</evidence>
<accession>A0ABQ1GVY9</accession>
<organism evidence="3 4">
    <name type="scientific">Dyella nitratireducens</name>
    <dbReference type="NCBI Taxonomy" id="1849580"/>
    <lineage>
        <taxon>Bacteria</taxon>
        <taxon>Pseudomonadati</taxon>
        <taxon>Pseudomonadota</taxon>
        <taxon>Gammaproteobacteria</taxon>
        <taxon>Lysobacterales</taxon>
        <taxon>Rhodanobacteraceae</taxon>
        <taxon>Dyella</taxon>
    </lineage>
</organism>
<dbReference type="SUPFAM" id="SSF47598">
    <property type="entry name" value="Ribbon-helix-helix"/>
    <property type="match status" value="1"/>
</dbReference>
<feature type="domain" description="Ribbon-helix-helix protein RHH" evidence="2">
    <location>
        <begin position="3"/>
        <end position="46"/>
    </location>
</feature>
<keyword evidence="4" id="KW-1185">Reference proteome</keyword>
<sequence length="71" mass="8187">MAIENRTARLTILIDPRKKAVFERLCAVEDATPSQVVRRLIREYIERTSGRPWHAEDEALPEEPNDRVSNG</sequence>
<dbReference type="InterPro" id="IPR045559">
    <property type="entry name" value="RHH_9"/>
</dbReference>
<dbReference type="EMBL" id="BMJA01000006">
    <property type="protein sequence ID" value="GGA50986.1"/>
    <property type="molecule type" value="Genomic_DNA"/>
</dbReference>
<reference evidence="4" key="1">
    <citation type="journal article" date="2019" name="Int. J. Syst. Evol. Microbiol.">
        <title>The Global Catalogue of Microorganisms (GCM) 10K type strain sequencing project: providing services to taxonomists for standard genome sequencing and annotation.</title>
        <authorList>
            <consortium name="The Broad Institute Genomics Platform"/>
            <consortium name="The Broad Institute Genome Sequencing Center for Infectious Disease"/>
            <person name="Wu L."/>
            <person name="Ma J."/>
        </authorList>
    </citation>
    <scope>NUCLEOTIDE SEQUENCE [LARGE SCALE GENOMIC DNA]</scope>
    <source>
        <strain evidence="4">CGMCC 1.15439</strain>
    </source>
</reference>
<proteinExistence type="predicted"/>
<evidence type="ECO:0000313" key="4">
    <source>
        <dbReference type="Proteomes" id="UP000620046"/>
    </source>
</evidence>
<dbReference type="Pfam" id="PF19839">
    <property type="entry name" value="RHH_9"/>
    <property type="match status" value="1"/>
</dbReference>
<dbReference type="RefSeq" id="WP_229721042.1">
    <property type="nucleotide sequence ID" value="NZ_BMJA01000006.1"/>
</dbReference>
<evidence type="ECO:0000256" key="1">
    <source>
        <dbReference type="SAM" id="MobiDB-lite"/>
    </source>
</evidence>
<name>A0ABQ1GVY9_9GAMM</name>
<gene>
    <name evidence="3" type="ORF">GCM10010981_45520</name>
</gene>
<feature type="region of interest" description="Disordered" evidence="1">
    <location>
        <begin position="52"/>
        <end position="71"/>
    </location>
</feature>
<comment type="caution">
    <text evidence="3">The sequence shown here is derived from an EMBL/GenBank/DDBJ whole genome shotgun (WGS) entry which is preliminary data.</text>
</comment>
<evidence type="ECO:0000259" key="2">
    <source>
        <dbReference type="Pfam" id="PF19839"/>
    </source>
</evidence>
<protein>
    <recommendedName>
        <fullName evidence="2">Ribbon-helix-helix protein RHH domain-containing protein</fullName>
    </recommendedName>
</protein>
<dbReference type="InterPro" id="IPR010985">
    <property type="entry name" value="Ribbon_hlx_hlx"/>
</dbReference>
<dbReference type="Proteomes" id="UP000620046">
    <property type="component" value="Unassembled WGS sequence"/>
</dbReference>